<name>A0A2A5W8X3_9GAMM</name>
<reference evidence="2 3" key="1">
    <citation type="submission" date="2017-08" db="EMBL/GenBank/DDBJ databases">
        <title>Fine stratification of microbial communities through a metagenomic profile of the photic zone.</title>
        <authorList>
            <person name="Haro-Moreno J.M."/>
            <person name="Lopez-Perez M."/>
            <person name="De La Torre J."/>
            <person name="Picazo A."/>
            <person name="Camacho A."/>
            <person name="Rodriguez-Valera F."/>
        </authorList>
    </citation>
    <scope>NUCLEOTIDE SEQUENCE [LARGE SCALE GENOMIC DNA]</scope>
    <source>
        <strain evidence="2">MED-G28</strain>
    </source>
</reference>
<accession>A0A2A5W8X3</accession>
<proteinExistence type="predicted"/>
<evidence type="ECO:0000259" key="1">
    <source>
        <dbReference type="PROSITE" id="PS50041"/>
    </source>
</evidence>
<dbReference type="CDD" id="cd00037">
    <property type="entry name" value="CLECT"/>
    <property type="match status" value="1"/>
</dbReference>
<dbReference type="PROSITE" id="PS50041">
    <property type="entry name" value="C_TYPE_LECTIN_2"/>
    <property type="match status" value="1"/>
</dbReference>
<dbReference type="SUPFAM" id="SSF56601">
    <property type="entry name" value="beta-lactamase/transpeptidase-like"/>
    <property type="match status" value="1"/>
</dbReference>
<dbReference type="PANTHER" id="PTHR43283">
    <property type="entry name" value="BETA-LACTAMASE-RELATED"/>
    <property type="match status" value="1"/>
</dbReference>
<dbReference type="InterPro" id="IPR050789">
    <property type="entry name" value="Diverse_Enzym_Activities"/>
</dbReference>
<dbReference type="InterPro" id="IPR016186">
    <property type="entry name" value="C-type_lectin-like/link_sf"/>
</dbReference>
<comment type="caution">
    <text evidence="2">The sequence shown here is derived from an EMBL/GenBank/DDBJ whole genome shotgun (WGS) entry which is preliminary data.</text>
</comment>
<dbReference type="InterPro" id="IPR016187">
    <property type="entry name" value="CTDL_fold"/>
</dbReference>
<dbReference type="SMART" id="SM00034">
    <property type="entry name" value="CLECT"/>
    <property type="match status" value="1"/>
</dbReference>
<dbReference type="Pfam" id="PF00144">
    <property type="entry name" value="Beta-lactamase"/>
    <property type="match status" value="1"/>
</dbReference>
<organism evidence="2 3">
    <name type="scientific">OM182 bacterium MED-G28</name>
    <dbReference type="NCBI Taxonomy" id="1986256"/>
    <lineage>
        <taxon>Bacteria</taxon>
        <taxon>Pseudomonadati</taxon>
        <taxon>Pseudomonadota</taxon>
        <taxon>Gammaproteobacteria</taxon>
        <taxon>OMG group</taxon>
        <taxon>OM182 clade</taxon>
    </lineage>
</organism>
<dbReference type="Gene3D" id="3.10.100.10">
    <property type="entry name" value="Mannose-Binding Protein A, subunit A"/>
    <property type="match status" value="1"/>
</dbReference>
<sequence length="640" mass="70977">MLDLGAVAASENIIKGFEGHAYEVINVPMTWSEAEEHAKQKLGTLAKIDSLQENVFLQSLMSQITTVAQDGGGAKYFWLGGSDTVLEGNWQWVDGTQIDSLSITNRALWGQGPGFETGLSEPDNFMGNQDCLAMGLETWPKGAETLSALGAAGQWNDISCSNKLSFVIEYDVTASFTDGLLQVKHLTAGDKKYSASFQLTSRAADERCWSLSACFKLTVADETILPTTSTSNYFSDNVLKITKFEYMGKVYELDLKLIDSENLIFELTHANLTSSIQTFPSESWITATPDSVGMDAAKLQQAIDYAFNDVMVDGKLMPQNTQGLVIIRHGAIVAEKYASGSAKDSIATSWSTAKSFTSALMGIAIDKGYVSSEYVPAAEFITEWAGDDRKNMTIKNLLQMSSGLIEGGTSSYGDGTIMYIGLEDEEGVSDPNRPVDNVLYSIDRAIDPNRAPWLGATYSWSYQNADSQLLGEIIERATNTSIYEFAQDVLFNKLGINAGWWTDEFENYMAYCCLDMTTRNFARFGLLYAREGKWNAEQIVSQEWVVNSTARSVWLSDSIPYGYGYQWWADDSSDWFFSVGSRMNNIYIHPGLDIVVVRNSSLELIGEGKSRANEAYHDTEFPARWNHHEFFQPIIDSTKP</sequence>
<dbReference type="InterPro" id="IPR001466">
    <property type="entry name" value="Beta-lactam-related"/>
</dbReference>
<dbReference type="AlphaFoldDB" id="A0A2A5W8X3"/>
<dbReference type="EMBL" id="NTJZ01000013">
    <property type="protein sequence ID" value="PDH32748.1"/>
    <property type="molecule type" value="Genomic_DNA"/>
</dbReference>
<dbReference type="Gene3D" id="3.40.710.10">
    <property type="entry name" value="DD-peptidase/beta-lactamase superfamily"/>
    <property type="match status" value="1"/>
</dbReference>
<dbReference type="InterPro" id="IPR001304">
    <property type="entry name" value="C-type_lectin-like"/>
</dbReference>
<dbReference type="SUPFAM" id="SSF56436">
    <property type="entry name" value="C-type lectin-like"/>
    <property type="match status" value="1"/>
</dbReference>
<dbReference type="Pfam" id="PF00059">
    <property type="entry name" value="Lectin_C"/>
    <property type="match status" value="1"/>
</dbReference>
<dbReference type="Proteomes" id="UP000219329">
    <property type="component" value="Unassembled WGS sequence"/>
</dbReference>
<protein>
    <recommendedName>
        <fullName evidence="1">C-type lectin domain-containing protein</fullName>
    </recommendedName>
</protein>
<evidence type="ECO:0000313" key="2">
    <source>
        <dbReference type="EMBL" id="PDH32748.1"/>
    </source>
</evidence>
<evidence type="ECO:0000313" key="3">
    <source>
        <dbReference type="Proteomes" id="UP000219329"/>
    </source>
</evidence>
<feature type="domain" description="C-type lectin" evidence="1">
    <location>
        <begin position="17"/>
        <end position="169"/>
    </location>
</feature>
<dbReference type="PANTHER" id="PTHR43283:SF7">
    <property type="entry name" value="BETA-LACTAMASE-RELATED DOMAIN-CONTAINING PROTEIN"/>
    <property type="match status" value="1"/>
</dbReference>
<dbReference type="InterPro" id="IPR012338">
    <property type="entry name" value="Beta-lactam/transpept-like"/>
</dbReference>
<gene>
    <name evidence="2" type="ORF">CNF02_10820</name>
</gene>